<dbReference type="OrthoDB" id="5106486at2759"/>
<gene>
    <name evidence="4" type="ORF">CVT25_010501</name>
</gene>
<organism evidence="4 5">
    <name type="scientific">Psilocybe cyanescens</name>
    <dbReference type="NCBI Taxonomy" id="93625"/>
    <lineage>
        <taxon>Eukaryota</taxon>
        <taxon>Fungi</taxon>
        <taxon>Dikarya</taxon>
        <taxon>Basidiomycota</taxon>
        <taxon>Agaricomycotina</taxon>
        <taxon>Agaricomycetes</taxon>
        <taxon>Agaricomycetidae</taxon>
        <taxon>Agaricales</taxon>
        <taxon>Agaricineae</taxon>
        <taxon>Strophariaceae</taxon>
        <taxon>Psilocybe</taxon>
    </lineage>
</organism>
<evidence type="ECO:0000313" key="5">
    <source>
        <dbReference type="Proteomes" id="UP000283269"/>
    </source>
</evidence>
<dbReference type="Proteomes" id="UP000283269">
    <property type="component" value="Unassembled WGS sequence"/>
</dbReference>
<evidence type="ECO:0000259" key="3">
    <source>
        <dbReference type="Pfam" id="PF24883"/>
    </source>
</evidence>
<dbReference type="InParanoid" id="A0A409X2M0"/>
<comment type="caution">
    <text evidence="4">The sequence shown here is derived from an EMBL/GenBank/DDBJ whole genome shotgun (WGS) entry which is preliminary data.</text>
</comment>
<feature type="domain" description="Nephrocystin 3-like N-terminal" evidence="3">
    <location>
        <begin position="37"/>
        <end position="206"/>
    </location>
</feature>
<dbReference type="InterPro" id="IPR056884">
    <property type="entry name" value="NPHP3-like_N"/>
</dbReference>
<dbReference type="PANTHER" id="PTHR10039">
    <property type="entry name" value="AMELOGENIN"/>
    <property type="match status" value="1"/>
</dbReference>
<dbReference type="AlphaFoldDB" id="A0A409X2M0"/>
<dbReference type="Pfam" id="PF24883">
    <property type="entry name" value="NPHP3_N"/>
    <property type="match status" value="1"/>
</dbReference>
<feature type="compositionally biased region" description="Basic and acidic residues" evidence="2">
    <location>
        <begin position="15"/>
        <end position="26"/>
    </location>
</feature>
<reference evidence="4 5" key="1">
    <citation type="journal article" date="2018" name="Evol. Lett.">
        <title>Horizontal gene cluster transfer increased hallucinogenic mushroom diversity.</title>
        <authorList>
            <person name="Reynolds H.T."/>
            <person name="Vijayakumar V."/>
            <person name="Gluck-Thaler E."/>
            <person name="Korotkin H.B."/>
            <person name="Matheny P.B."/>
            <person name="Slot J.C."/>
        </authorList>
    </citation>
    <scope>NUCLEOTIDE SEQUENCE [LARGE SCALE GENOMIC DNA]</scope>
    <source>
        <strain evidence="4 5">2631</strain>
    </source>
</reference>
<proteinExistence type="predicted"/>
<dbReference type="Gene3D" id="3.40.50.300">
    <property type="entry name" value="P-loop containing nucleotide triphosphate hydrolases"/>
    <property type="match status" value="1"/>
</dbReference>
<evidence type="ECO:0000313" key="4">
    <source>
        <dbReference type="EMBL" id="PPQ85002.1"/>
    </source>
</evidence>
<protein>
    <recommendedName>
        <fullName evidence="3">Nephrocystin 3-like N-terminal domain-containing protein</fullName>
    </recommendedName>
</protein>
<dbReference type="EMBL" id="NHYD01002772">
    <property type="protein sequence ID" value="PPQ85002.1"/>
    <property type="molecule type" value="Genomic_DNA"/>
</dbReference>
<accession>A0A409X2M0</accession>
<keyword evidence="5" id="KW-1185">Reference proteome</keyword>
<feature type="region of interest" description="Disordered" evidence="2">
    <location>
        <begin position="1"/>
        <end position="26"/>
    </location>
</feature>
<keyword evidence="1" id="KW-0677">Repeat</keyword>
<name>A0A409X2M0_PSICY</name>
<dbReference type="InterPro" id="IPR027417">
    <property type="entry name" value="P-loop_NTPase"/>
</dbReference>
<dbReference type="PANTHER" id="PTHR10039:SF17">
    <property type="entry name" value="FUNGAL STAND N-TERMINAL GOODBYE DOMAIN-CONTAINING PROTEIN-RELATED"/>
    <property type="match status" value="1"/>
</dbReference>
<dbReference type="SUPFAM" id="SSF52540">
    <property type="entry name" value="P-loop containing nucleoside triphosphate hydrolases"/>
    <property type="match status" value="1"/>
</dbReference>
<sequence length="621" mass="70068">MELLRSNTVPGAFHNSDDRRDPPKCHPHTREAVIKDIMDWVIDADRKEQFCWIYGPAGSGKSSIAQTIAELCEEQGRLASSFFFARTVPGRNTYTHLIPTLAYQLALFIPDIREYMAEVIQADGLIFTRSLPTQLDTVILKPLARLTSCNCNNSDQKPRKKPYPYLVIIDGLDECDGHQNQSYILSSFSSILKTTSVSLIFLVASRPEHAIRVAFNGGLHEHTRRLVLDKEYHPNEDIRVYLKSKFDEIKRVHPLASSIPSDWPATSQVENIVHNASGQFIYASTVVKFIKYHRDRPTKRLDIVLNNFSPGNHTPFADLDALYGHILSPDESMIETVLSLFAFMFATAKMDTGLAGRQSTQTPDFIEAFLGHEPGELLLALADLHSIVDVPSVQQPSEGVSTTRPLRLFHASLGDFLLDKRRSGRLYIDMEAYYTRFAISQIKVCLSDTNINFPQHILTGLALAVSMALDVSVQQSGIGVEKTLGLTVPVTKTTLPLSHSMPLSFFDHASDEKLLETTARRTQRRISDGVAYIMRAFDPKRGTNWWLFLGIVPNNTQLPFRDLYARINHYLRLVHFLTHEDYTDGLSTVDNTQYLIDSHKVSDFAIRLFDILTADLHPSHK</sequence>
<evidence type="ECO:0000256" key="2">
    <source>
        <dbReference type="SAM" id="MobiDB-lite"/>
    </source>
</evidence>
<evidence type="ECO:0000256" key="1">
    <source>
        <dbReference type="ARBA" id="ARBA00022737"/>
    </source>
</evidence>